<evidence type="ECO:0000256" key="1">
    <source>
        <dbReference type="SAM" id="MobiDB-lite"/>
    </source>
</evidence>
<accession>A0AAV0SXS1</accession>
<proteinExistence type="predicted"/>
<sequence>MNDKMNLEGYSDADWAGDVDTRRSTSGYAFMMNGGCISWRSKKQRTVALSSTEAEYMALTEAVQESIWLKAFLCELGEMSINEAVKIHEDNQGSMALAKNPECHKRTKHIDIRYHFVREKVEDGQVLLQYCSTKDMLADLMTKPISAVQFEGLRNKLGIKPPSAAESSGSVEEKASRPTKEYR</sequence>
<dbReference type="Proteomes" id="UP001162031">
    <property type="component" value="Unassembled WGS sequence"/>
</dbReference>
<comment type="caution">
    <text evidence="2">The sequence shown here is derived from an EMBL/GenBank/DDBJ whole genome shotgun (WGS) entry which is preliminary data.</text>
</comment>
<dbReference type="SUPFAM" id="SSF56672">
    <property type="entry name" value="DNA/RNA polymerases"/>
    <property type="match status" value="1"/>
</dbReference>
<feature type="region of interest" description="Disordered" evidence="1">
    <location>
        <begin position="159"/>
        <end position="183"/>
    </location>
</feature>
<protein>
    <recommendedName>
        <fullName evidence="4">RxLR effector candidate protein</fullName>
    </recommendedName>
</protein>
<keyword evidence="3" id="KW-1185">Reference proteome</keyword>
<gene>
    <name evidence="2" type="ORF">HBR001_LOCUS403</name>
</gene>
<dbReference type="EMBL" id="CANTFL010000051">
    <property type="protein sequence ID" value="CAI5710101.1"/>
    <property type="molecule type" value="Genomic_DNA"/>
</dbReference>
<evidence type="ECO:0000313" key="2">
    <source>
        <dbReference type="EMBL" id="CAI5710101.1"/>
    </source>
</evidence>
<dbReference type="PANTHER" id="PTHR11439:SF483">
    <property type="entry name" value="PEPTIDE SYNTHASE GLIP-LIKE, PUTATIVE (AFU_ORTHOLOGUE AFUA_3G12920)-RELATED"/>
    <property type="match status" value="1"/>
</dbReference>
<dbReference type="InterPro" id="IPR043502">
    <property type="entry name" value="DNA/RNA_pol_sf"/>
</dbReference>
<name>A0AAV0SXS1_HYABA</name>
<dbReference type="CDD" id="cd09272">
    <property type="entry name" value="RNase_HI_RT_Ty1"/>
    <property type="match status" value="1"/>
</dbReference>
<feature type="compositionally biased region" description="Basic and acidic residues" evidence="1">
    <location>
        <begin position="171"/>
        <end position="183"/>
    </location>
</feature>
<reference evidence="2" key="1">
    <citation type="submission" date="2022-12" db="EMBL/GenBank/DDBJ databases">
        <authorList>
            <person name="Webb A."/>
        </authorList>
    </citation>
    <scope>NUCLEOTIDE SEQUENCE</scope>
    <source>
        <strain evidence="2">Hp1</strain>
    </source>
</reference>
<dbReference type="AlphaFoldDB" id="A0AAV0SXS1"/>
<evidence type="ECO:0008006" key="4">
    <source>
        <dbReference type="Google" id="ProtNLM"/>
    </source>
</evidence>
<evidence type="ECO:0000313" key="3">
    <source>
        <dbReference type="Proteomes" id="UP001162031"/>
    </source>
</evidence>
<dbReference type="PANTHER" id="PTHR11439">
    <property type="entry name" value="GAG-POL-RELATED RETROTRANSPOSON"/>
    <property type="match status" value="1"/>
</dbReference>
<organism evidence="2 3">
    <name type="scientific">Hyaloperonospora brassicae</name>
    <name type="common">Brassica downy mildew</name>
    <name type="synonym">Peronospora brassicae</name>
    <dbReference type="NCBI Taxonomy" id="162125"/>
    <lineage>
        <taxon>Eukaryota</taxon>
        <taxon>Sar</taxon>
        <taxon>Stramenopiles</taxon>
        <taxon>Oomycota</taxon>
        <taxon>Peronosporomycetes</taxon>
        <taxon>Peronosporales</taxon>
        <taxon>Peronosporaceae</taxon>
        <taxon>Hyaloperonospora</taxon>
    </lineage>
</organism>